<feature type="active site" description="Proton donor" evidence="4">
    <location>
        <position position="110"/>
    </location>
</feature>
<comment type="similarity">
    <text evidence="4">Belongs to the GART family.</text>
</comment>
<name>A0A9D2PLH5_9FIRM</name>
<dbReference type="PANTHER" id="PTHR43369:SF2">
    <property type="entry name" value="PHOSPHORIBOSYLGLYCINAMIDE FORMYLTRANSFERASE"/>
    <property type="match status" value="1"/>
</dbReference>
<evidence type="ECO:0000313" key="6">
    <source>
        <dbReference type="EMBL" id="HJC62671.1"/>
    </source>
</evidence>
<dbReference type="EC" id="2.1.2.2" evidence="4"/>
<dbReference type="GO" id="GO:0005737">
    <property type="term" value="C:cytoplasm"/>
    <property type="evidence" value="ECO:0007669"/>
    <property type="project" value="TreeGrafter"/>
</dbReference>
<dbReference type="GO" id="GO:0006189">
    <property type="term" value="P:'de novo' IMP biosynthetic process"/>
    <property type="evidence" value="ECO:0007669"/>
    <property type="project" value="UniProtKB-UniRule"/>
</dbReference>
<reference evidence="6" key="1">
    <citation type="journal article" date="2021" name="PeerJ">
        <title>Extensive microbial diversity within the chicken gut microbiome revealed by metagenomics and culture.</title>
        <authorList>
            <person name="Gilroy R."/>
            <person name="Ravi A."/>
            <person name="Getino M."/>
            <person name="Pursley I."/>
            <person name="Horton D.L."/>
            <person name="Alikhan N.F."/>
            <person name="Baker D."/>
            <person name="Gharbi K."/>
            <person name="Hall N."/>
            <person name="Watson M."/>
            <person name="Adriaenssens E.M."/>
            <person name="Foster-Nyarko E."/>
            <person name="Jarju S."/>
            <person name="Secka A."/>
            <person name="Antonio M."/>
            <person name="Oren A."/>
            <person name="Chaudhuri R.R."/>
            <person name="La Ragione R."/>
            <person name="Hildebrand F."/>
            <person name="Pallen M.J."/>
        </authorList>
    </citation>
    <scope>NUCLEOTIDE SEQUENCE</scope>
    <source>
        <strain evidence="6">ChiBcec2-3848</strain>
    </source>
</reference>
<organism evidence="6 7">
    <name type="scientific">Candidatus Blautia merdavium</name>
    <dbReference type="NCBI Taxonomy" id="2838494"/>
    <lineage>
        <taxon>Bacteria</taxon>
        <taxon>Bacillati</taxon>
        <taxon>Bacillota</taxon>
        <taxon>Clostridia</taxon>
        <taxon>Lachnospirales</taxon>
        <taxon>Lachnospiraceae</taxon>
        <taxon>Blautia</taxon>
    </lineage>
</organism>
<dbReference type="CDD" id="cd08645">
    <property type="entry name" value="FMT_core_GART"/>
    <property type="match status" value="1"/>
</dbReference>
<comment type="caution">
    <text evidence="6">The sequence shown here is derived from an EMBL/GenBank/DDBJ whole genome shotgun (WGS) entry which is preliminary data.</text>
</comment>
<protein>
    <recommendedName>
        <fullName evidence="4">Phosphoribosylglycinamide formyltransferase</fullName>
        <ecNumber evidence="4">2.1.2.2</ecNumber>
    </recommendedName>
    <alternativeName>
        <fullName evidence="4">5'-phosphoribosylglycinamide transformylase</fullName>
    </alternativeName>
    <alternativeName>
        <fullName evidence="4">GAR transformylase</fullName>
        <shortName evidence="4">GART</shortName>
    </alternativeName>
</protein>
<proteinExistence type="inferred from homology"/>
<keyword evidence="3 4" id="KW-0658">Purine biosynthesis</keyword>
<dbReference type="Pfam" id="PF00551">
    <property type="entry name" value="Formyl_trans_N"/>
    <property type="match status" value="1"/>
</dbReference>
<comment type="catalytic activity">
    <reaction evidence="4">
        <text>N(1)-(5-phospho-beta-D-ribosyl)glycinamide + (6R)-10-formyltetrahydrofolate = N(2)-formyl-N(1)-(5-phospho-beta-D-ribosyl)glycinamide + (6S)-5,6,7,8-tetrahydrofolate + H(+)</text>
        <dbReference type="Rhea" id="RHEA:15053"/>
        <dbReference type="ChEBI" id="CHEBI:15378"/>
        <dbReference type="ChEBI" id="CHEBI:57453"/>
        <dbReference type="ChEBI" id="CHEBI:143788"/>
        <dbReference type="ChEBI" id="CHEBI:147286"/>
        <dbReference type="ChEBI" id="CHEBI:195366"/>
        <dbReference type="EC" id="2.1.2.2"/>
    </reaction>
</comment>
<comment type="pathway">
    <text evidence="1 4">Purine metabolism; IMP biosynthesis via de novo pathway; N(2)-formyl-N(1)-(5-phospho-D-ribosyl)glycinamide from N(1)-(5-phospho-D-ribosyl)glycinamide (10-formyl THF route): step 1/1.</text>
</comment>
<evidence type="ECO:0000256" key="1">
    <source>
        <dbReference type="ARBA" id="ARBA00005054"/>
    </source>
</evidence>
<dbReference type="PANTHER" id="PTHR43369">
    <property type="entry name" value="PHOSPHORIBOSYLGLYCINAMIDE FORMYLTRANSFERASE"/>
    <property type="match status" value="1"/>
</dbReference>
<dbReference type="AlphaFoldDB" id="A0A9D2PLH5"/>
<feature type="binding site" evidence="4">
    <location>
        <position position="108"/>
    </location>
    <ligand>
        <name>(6R)-10-formyltetrahydrofolate</name>
        <dbReference type="ChEBI" id="CHEBI:195366"/>
    </ligand>
</feature>
<feature type="domain" description="Formyl transferase N-terminal" evidence="5">
    <location>
        <begin position="3"/>
        <end position="189"/>
    </location>
</feature>
<comment type="function">
    <text evidence="4">Catalyzes the transfer of a formyl group from 10-formyltetrahydrofolate to 5-phospho-ribosyl-glycinamide (GAR), producing 5-phospho-ribosyl-N-formylglycinamide (FGAR) and tetrahydrofolate.</text>
</comment>
<evidence type="ECO:0000256" key="2">
    <source>
        <dbReference type="ARBA" id="ARBA00022679"/>
    </source>
</evidence>
<dbReference type="HAMAP" id="MF_01930">
    <property type="entry name" value="PurN"/>
    <property type="match status" value="1"/>
</dbReference>
<accession>A0A9D2PLH5</accession>
<gene>
    <name evidence="4" type="primary">purN</name>
    <name evidence="6" type="ORF">H9753_03500</name>
</gene>
<dbReference type="Proteomes" id="UP000823886">
    <property type="component" value="Unassembled WGS sequence"/>
</dbReference>
<evidence type="ECO:0000256" key="4">
    <source>
        <dbReference type="HAMAP-Rule" id="MF_01930"/>
    </source>
</evidence>
<dbReference type="Gene3D" id="3.40.50.170">
    <property type="entry name" value="Formyl transferase, N-terminal domain"/>
    <property type="match status" value="1"/>
</dbReference>
<dbReference type="SUPFAM" id="SSF53328">
    <property type="entry name" value="Formyltransferase"/>
    <property type="match status" value="1"/>
</dbReference>
<dbReference type="GO" id="GO:0004644">
    <property type="term" value="F:phosphoribosylglycinamide formyltransferase activity"/>
    <property type="evidence" value="ECO:0007669"/>
    <property type="project" value="UniProtKB-UniRule"/>
</dbReference>
<evidence type="ECO:0000256" key="3">
    <source>
        <dbReference type="ARBA" id="ARBA00022755"/>
    </source>
</evidence>
<dbReference type="InterPro" id="IPR002376">
    <property type="entry name" value="Formyl_transf_N"/>
</dbReference>
<comment type="caution">
    <text evidence="4">Lacks conserved residue(s) required for the propagation of feature annotation.</text>
</comment>
<keyword evidence="2 4" id="KW-0808">Transferase</keyword>
<dbReference type="InterPro" id="IPR036477">
    <property type="entry name" value="Formyl_transf_N_sf"/>
</dbReference>
<dbReference type="InterPro" id="IPR004607">
    <property type="entry name" value="GART"/>
</dbReference>
<evidence type="ECO:0000259" key="5">
    <source>
        <dbReference type="Pfam" id="PF00551"/>
    </source>
</evidence>
<feature type="site" description="Raises pKa of active site His" evidence="4">
    <location>
        <position position="151"/>
    </location>
</feature>
<feature type="binding site" evidence="4">
    <location>
        <begin position="12"/>
        <end position="14"/>
    </location>
    <ligand>
        <name>N(1)-(5-phospho-beta-D-ribosyl)glycinamide</name>
        <dbReference type="ChEBI" id="CHEBI:143788"/>
    </ligand>
</feature>
<feature type="binding site" evidence="4">
    <location>
        <position position="66"/>
    </location>
    <ligand>
        <name>(6R)-10-formyltetrahydrofolate</name>
        <dbReference type="ChEBI" id="CHEBI:195366"/>
    </ligand>
</feature>
<sequence length="208" mass="22594">MIKMAVLVSGGGTNLQAIIDAIKDKTITNAEISVVISNNAGAYALERARQNGIEGVCISPKNYETRDAFNQALLAKIQSYEVDLVVLAGCLVVIPEIMVKAYPNKIINIHPALIPSFCGTGYYGLKVHEGVLKRGVKVTGATVHFVDEGTDTGPIILQKAVEVRQDDTPEILQRRVMEEAEWKIMPQAINLIANGKVEVLDGIVKIKE</sequence>
<reference evidence="6" key="2">
    <citation type="submission" date="2021-04" db="EMBL/GenBank/DDBJ databases">
        <authorList>
            <person name="Gilroy R."/>
        </authorList>
    </citation>
    <scope>NUCLEOTIDE SEQUENCE</scope>
    <source>
        <strain evidence="6">ChiBcec2-3848</strain>
    </source>
</reference>
<dbReference type="NCBIfam" id="TIGR00639">
    <property type="entry name" value="PurN"/>
    <property type="match status" value="1"/>
</dbReference>
<evidence type="ECO:0000313" key="7">
    <source>
        <dbReference type="Proteomes" id="UP000823886"/>
    </source>
</evidence>
<dbReference type="EMBL" id="DWVZ01000045">
    <property type="protein sequence ID" value="HJC62671.1"/>
    <property type="molecule type" value="Genomic_DNA"/>
</dbReference>